<name>A0A177CD01_9PLEO</name>
<dbReference type="InterPro" id="IPR052058">
    <property type="entry name" value="Alcohol_O-acetyltransferase"/>
</dbReference>
<dbReference type="PANTHER" id="PTHR28037">
    <property type="entry name" value="ALCOHOL O-ACETYLTRANSFERASE 1-RELATED"/>
    <property type="match status" value="1"/>
</dbReference>
<dbReference type="PANTHER" id="PTHR28037:SF1">
    <property type="entry name" value="ALCOHOL O-ACETYLTRANSFERASE 1-RELATED"/>
    <property type="match status" value="1"/>
</dbReference>
<dbReference type="AlphaFoldDB" id="A0A177CD01"/>
<dbReference type="RefSeq" id="XP_018034955.1">
    <property type="nucleotide sequence ID" value="XM_018174539.1"/>
</dbReference>
<reference evidence="1 2" key="1">
    <citation type="submission" date="2016-05" db="EMBL/GenBank/DDBJ databases">
        <title>Comparative analysis of secretome profiles of manganese(II)-oxidizing ascomycete fungi.</title>
        <authorList>
            <consortium name="DOE Joint Genome Institute"/>
            <person name="Zeiner C.A."/>
            <person name="Purvine S.O."/>
            <person name="Zink E.M."/>
            <person name="Wu S."/>
            <person name="Pasa-Tolic L."/>
            <person name="Chaput D.L."/>
            <person name="Haridas S."/>
            <person name="Grigoriev I.V."/>
            <person name="Santelli C.M."/>
            <person name="Hansel C.M."/>
        </authorList>
    </citation>
    <scope>NUCLEOTIDE SEQUENCE [LARGE SCALE GENOMIC DNA]</scope>
    <source>
        <strain evidence="1 2">AP3s5-JAC2a</strain>
    </source>
</reference>
<proteinExistence type="predicted"/>
<sequence length="472" mass="51779">MLNGRSTGRFELFSTARHHLGYFKNVACAATYTVASAVKHDVLESLIWGALHKVIARHSMLSAIILNEHKQDSEVYFARLPSIDLRTCVEFLERQSKVAVGDRDEELELLLQDQHRINFREDIGSKPFWRLVILHHPEDQSTFTAVWFFHHALGDGGCGPIFHRTLLSALDMSNPTDAVNPIVKIPTTAILPKFEDLHPHPISWAFFLRAILGSILPSIFAPRAPKLWTGPPVIAPTPLPGTRVQLLPISAPTTTNLLKLSRENGTTLQATLECCIATALFSVLPAEAYDKVNASGPISMRSLIRHEGQPVGDDEFILALAEYTHMHDRTSHPLSSEKFPWEEARAVRSTIQTEVSKQGADNVVSLLRYVSDIHKYFTEKVGQERAVSFELSNLGLIKAGTGAGDGWTLGRCVFSQSPHITGPPIVCSAVTGGDGCCVLTFGWLDGVVDDEMARAVVESVEKLIQGLVGGGS</sequence>
<dbReference type="STRING" id="1460663.A0A177CD01"/>
<accession>A0A177CD01</accession>
<organism evidence="1 2">
    <name type="scientific">Paraphaeosphaeria sporulosa</name>
    <dbReference type="NCBI Taxonomy" id="1460663"/>
    <lineage>
        <taxon>Eukaryota</taxon>
        <taxon>Fungi</taxon>
        <taxon>Dikarya</taxon>
        <taxon>Ascomycota</taxon>
        <taxon>Pezizomycotina</taxon>
        <taxon>Dothideomycetes</taxon>
        <taxon>Pleosporomycetidae</taxon>
        <taxon>Pleosporales</taxon>
        <taxon>Massarineae</taxon>
        <taxon>Didymosphaeriaceae</taxon>
        <taxon>Paraphaeosphaeria</taxon>
    </lineage>
</organism>
<keyword evidence="2" id="KW-1185">Reference proteome</keyword>
<dbReference type="EMBL" id="KV441553">
    <property type="protein sequence ID" value="OAG04590.1"/>
    <property type="molecule type" value="Genomic_DNA"/>
</dbReference>
<dbReference type="Proteomes" id="UP000077069">
    <property type="component" value="Unassembled WGS sequence"/>
</dbReference>
<evidence type="ECO:0000313" key="2">
    <source>
        <dbReference type="Proteomes" id="UP000077069"/>
    </source>
</evidence>
<dbReference type="SUPFAM" id="SSF52777">
    <property type="entry name" value="CoA-dependent acyltransferases"/>
    <property type="match status" value="1"/>
</dbReference>
<protein>
    <recommendedName>
        <fullName evidence="3">Alcohol acetyltransferase</fullName>
    </recommendedName>
</protein>
<dbReference type="Gene3D" id="3.30.559.10">
    <property type="entry name" value="Chloramphenicol acetyltransferase-like domain"/>
    <property type="match status" value="1"/>
</dbReference>
<evidence type="ECO:0008006" key="3">
    <source>
        <dbReference type="Google" id="ProtNLM"/>
    </source>
</evidence>
<dbReference type="Pfam" id="PF07247">
    <property type="entry name" value="AATase"/>
    <property type="match status" value="1"/>
</dbReference>
<evidence type="ECO:0000313" key="1">
    <source>
        <dbReference type="EMBL" id="OAG04590.1"/>
    </source>
</evidence>
<gene>
    <name evidence="1" type="ORF">CC84DRAFT_1093855</name>
</gene>
<dbReference type="InParanoid" id="A0A177CD01"/>
<dbReference type="GeneID" id="28758025"/>
<dbReference type="OrthoDB" id="2150604at2759"/>
<dbReference type="GO" id="GO:0008080">
    <property type="term" value="F:N-acetyltransferase activity"/>
    <property type="evidence" value="ECO:0007669"/>
    <property type="project" value="TreeGrafter"/>
</dbReference>
<dbReference type="InterPro" id="IPR023213">
    <property type="entry name" value="CAT-like_dom_sf"/>
</dbReference>
<dbReference type="InterPro" id="IPR010828">
    <property type="entry name" value="Atf2/Sli1-like"/>
</dbReference>